<reference evidence="2 3" key="1">
    <citation type="submission" date="2018-06" db="EMBL/GenBank/DDBJ databases">
        <title>Complete Genomes of Monosporascus.</title>
        <authorList>
            <person name="Robinson A.J."/>
            <person name="Natvig D.O."/>
        </authorList>
    </citation>
    <scope>NUCLEOTIDE SEQUENCE [LARGE SCALE GENOMIC DNA]</scope>
    <source>
        <strain evidence="2 3">CBS 110550</strain>
    </source>
</reference>
<dbReference type="OrthoDB" id="6105938at2759"/>
<gene>
    <name evidence="2" type="ORF">DL764_007169</name>
</gene>
<evidence type="ECO:0000313" key="3">
    <source>
        <dbReference type="Proteomes" id="UP000293360"/>
    </source>
</evidence>
<dbReference type="PANTHER" id="PTHR38846:SF1">
    <property type="entry name" value="C3H1-TYPE DOMAIN-CONTAINING PROTEIN"/>
    <property type="match status" value="1"/>
</dbReference>
<evidence type="ECO:0000313" key="2">
    <source>
        <dbReference type="EMBL" id="RYO98197.1"/>
    </source>
</evidence>
<name>A0A4Q4T2W0_9PEZI</name>
<keyword evidence="3" id="KW-1185">Reference proteome</keyword>
<evidence type="ECO:0000256" key="1">
    <source>
        <dbReference type="SAM" id="MobiDB-lite"/>
    </source>
</evidence>
<accession>A0A4Q4T2W0</accession>
<sequence length="129" mass="15083">MGKKSKKKDRKEGKGNEGQPSQSAKASPAIVRDWEEYFRVGDMQDWQRLMDDLGFDERFNSKTQCRKALKKVWVNIHDFLAAVKVGERPYRFRSEFELAEYTRSTHKIYPRKRLKKGSPLCSLLANILS</sequence>
<dbReference type="AlphaFoldDB" id="A0A4Q4T2W0"/>
<organism evidence="2 3">
    <name type="scientific">Monosporascus ibericus</name>
    <dbReference type="NCBI Taxonomy" id="155417"/>
    <lineage>
        <taxon>Eukaryota</taxon>
        <taxon>Fungi</taxon>
        <taxon>Dikarya</taxon>
        <taxon>Ascomycota</taxon>
        <taxon>Pezizomycotina</taxon>
        <taxon>Sordariomycetes</taxon>
        <taxon>Xylariomycetidae</taxon>
        <taxon>Xylariales</taxon>
        <taxon>Xylariales incertae sedis</taxon>
        <taxon>Monosporascus</taxon>
    </lineage>
</organism>
<dbReference type="PANTHER" id="PTHR38846">
    <property type="entry name" value="C3H1-TYPE DOMAIN-CONTAINING PROTEIN"/>
    <property type="match status" value="1"/>
</dbReference>
<dbReference type="Proteomes" id="UP000293360">
    <property type="component" value="Unassembled WGS sequence"/>
</dbReference>
<feature type="region of interest" description="Disordered" evidence="1">
    <location>
        <begin position="1"/>
        <end position="29"/>
    </location>
</feature>
<proteinExistence type="predicted"/>
<comment type="caution">
    <text evidence="2">The sequence shown here is derived from an EMBL/GenBank/DDBJ whole genome shotgun (WGS) entry which is preliminary data.</text>
</comment>
<dbReference type="STRING" id="155417.A0A4Q4T2W0"/>
<protein>
    <submittedName>
        <fullName evidence="2">Uncharacterized protein</fullName>
    </submittedName>
</protein>
<dbReference type="EMBL" id="QJNU01000472">
    <property type="protein sequence ID" value="RYO98197.1"/>
    <property type="molecule type" value="Genomic_DNA"/>
</dbReference>